<comment type="caution">
    <text evidence="13">The sequence shown here is derived from an EMBL/GenBank/DDBJ whole genome shotgun (WGS) entry which is preliminary data.</text>
</comment>
<dbReference type="NCBIfam" id="NF038278">
    <property type="entry name" value="strep_PBP2B"/>
    <property type="match status" value="1"/>
</dbReference>
<evidence type="ECO:0000256" key="2">
    <source>
        <dbReference type="ARBA" id="ARBA00007171"/>
    </source>
</evidence>
<keyword evidence="4 10" id="KW-0812">Transmembrane</keyword>
<keyword evidence="5" id="KW-0133">Cell shape</keyword>
<keyword evidence="6" id="KW-0573">Peptidoglycan synthesis</keyword>
<dbReference type="GO" id="GO:0071972">
    <property type="term" value="F:peptidoglycan L,D-transpeptidase activity"/>
    <property type="evidence" value="ECO:0007669"/>
    <property type="project" value="InterPro"/>
</dbReference>
<feature type="domain" description="Penicillin-binding protein dimerisation" evidence="12">
    <location>
        <begin position="67"/>
        <end position="306"/>
    </location>
</feature>
<evidence type="ECO:0000256" key="5">
    <source>
        <dbReference type="ARBA" id="ARBA00022960"/>
    </source>
</evidence>
<reference evidence="13 14" key="1">
    <citation type="submission" date="2018-10" db="EMBL/GenBank/DDBJ databases">
        <title>Streptococcus hillyeri sp. nov., isolated from equine tracheal sample.</title>
        <authorList>
            <person name="Macfadyen A.C."/>
            <person name="Waller A."/>
            <person name="Paterson G.K."/>
        </authorList>
    </citation>
    <scope>NUCLEOTIDE SEQUENCE [LARGE SCALE GENOMIC DNA]</scope>
    <source>
        <strain evidence="13 14">28462</strain>
    </source>
</reference>
<evidence type="ECO:0000259" key="12">
    <source>
        <dbReference type="Pfam" id="PF03717"/>
    </source>
</evidence>
<dbReference type="GO" id="GO:0008658">
    <property type="term" value="F:penicillin binding"/>
    <property type="evidence" value="ECO:0007669"/>
    <property type="project" value="InterPro"/>
</dbReference>
<dbReference type="InterPro" id="IPR047982">
    <property type="entry name" value="PBP2B"/>
</dbReference>
<dbReference type="SUPFAM" id="SSF56519">
    <property type="entry name" value="Penicillin binding protein dimerisation domain"/>
    <property type="match status" value="1"/>
</dbReference>
<evidence type="ECO:0000256" key="10">
    <source>
        <dbReference type="SAM" id="Phobius"/>
    </source>
</evidence>
<dbReference type="PANTHER" id="PTHR30627:SF2">
    <property type="entry name" value="PEPTIDOGLYCAN D,D-TRANSPEPTIDASE MRDA"/>
    <property type="match status" value="1"/>
</dbReference>
<comment type="subcellular location">
    <subcellularLocation>
        <location evidence="1">Cell membrane</location>
        <topology evidence="1">Single-pass membrane protein</topology>
    </subcellularLocation>
</comment>
<keyword evidence="7 10" id="KW-1133">Transmembrane helix</keyword>
<dbReference type="SUPFAM" id="SSF56601">
    <property type="entry name" value="beta-lactamase/transpeptidase-like"/>
    <property type="match status" value="1"/>
</dbReference>
<dbReference type="GO" id="GO:0008360">
    <property type="term" value="P:regulation of cell shape"/>
    <property type="evidence" value="ECO:0007669"/>
    <property type="project" value="UniProtKB-KW"/>
</dbReference>
<dbReference type="AlphaFoldDB" id="A0A3L9DVT7"/>
<dbReference type="Pfam" id="PF00905">
    <property type="entry name" value="Transpeptidase"/>
    <property type="match status" value="1"/>
</dbReference>
<dbReference type="InterPro" id="IPR005311">
    <property type="entry name" value="PBP_dimer"/>
</dbReference>
<evidence type="ECO:0000259" key="11">
    <source>
        <dbReference type="Pfam" id="PF00905"/>
    </source>
</evidence>
<dbReference type="PANTHER" id="PTHR30627">
    <property type="entry name" value="PEPTIDOGLYCAN D,D-TRANSPEPTIDASE"/>
    <property type="match status" value="1"/>
</dbReference>
<dbReference type="OrthoDB" id="9770103at2"/>
<name>A0A3L9DVT7_9STRE</name>
<evidence type="ECO:0000256" key="1">
    <source>
        <dbReference type="ARBA" id="ARBA00004162"/>
    </source>
</evidence>
<protein>
    <submittedName>
        <fullName evidence="13">Penicillin-binding protein 2</fullName>
    </submittedName>
</protein>
<evidence type="ECO:0000256" key="6">
    <source>
        <dbReference type="ARBA" id="ARBA00022984"/>
    </source>
</evidence>
<dbReference type="RefSeq" id="WP_121834485.1">
    <property type="nucleotide sequence ID" value="NZ_CP163513.1"/>
</dbReference>
<evidence type="ECO:0000256" key="3">
    <source>
        <dbReference type="ARBA" id="ARBA00022475"/>
    </source>
</evidence>
<dbReference type="GO" id="GO:0005886">
    <property type="term" value="C:plasma membrane"/>
    <property type="evidence" value="ECO:0007669"/>
    <property type="project" value="UniProtKB-SubCell"/>
</dbReference>
<dbReference type="Gene3D" id="1.10.10.1230">
    <property type="entry name" value="Penicillin-binding protein, N-terminal non-catalytic domain, head sub-domain"/>
    <property type="match status" value="1"/>
</dbReference>
<dbReference type="Pfam" id="PF03717">
    <property type="entry name" value="PBP_dimer"/>
    <property type="match status" value="1"/>
</dbReference>
<comment type="similarity">
    <text evidence="2">Belongs to the transpeptidase family.</text>
</comment>
<dbReference type="GO" id="GO:0071555">
    <property type="term" value="P:cell wall organization"/>
    <property type="evidence" value="ECO:0007669"/>
    <property type="project" value="UniProtKB-KW"/>
</dbReference>
<feature type="domain" description="Penicillin-binding protein transpeptidase" evidence="11">
    <location>
        <begin position="353"/>
        <end position="681"/>
    </location>
</feature>
<evidence type="ECO:0000313" key="13">
    <source>
        <dbReference type="EMBL" id="RLY05361.1"/>
    </source>
</evidence>
<dbReference type="GO" id="GO:0009252">
    <property type="term" value="P:peptidoglycan biosynthetic process"/>
    <property type="evidence" value="ECO:0007669"/>
    <property type="project" value="UniProtKB-KW"/>
</dbReference>
<dbReference type="InterPro" id="IPR036138">
    <property type="entry name" value="PBP_dimer_sf"/>
</dbReference>
<feature type="transmembrane region" description="Helical" evidence="10">
    <location>
        <begin position="21"/>
        <end position="42"/>
    </location>
</feature>
<organism evidence="13 14">
    <name type="scientific">Streptococcus hillyeri</name>
    <dbReference type="NCBI Taxonomy" id="2282420"/>
    <lineage>
        <taxon>Bacteria</taxon>
        <taxon>Bacillati</taxon>
        <taxon>Bacillota</taxon>
        <taxon>Bacilli</taxon>
        <taxon>Lactobacillales</taxon>
        <taxon>Streptococcaceae</taxon>
        <taxon>Streptococcus</taxon>
    </lineage>
</organism>
<evidence type="ECO:0000256" key="9">
    <source>
        <dbReference type="ARBA" id="ARBA00023316"/>
    </source>
</evidence>
<evidence type="ECO:0000256" key="8">
    <source>
        <dbReference type="ARBA" id="ARBA00023136"/>
    </source>
</evidence>
<proteinExistence type="inferred from homology"/>
<evidence type="ECO:0000256" key="7">
    <source>
        <dbReference type="ARBA" id="ARBA00022989"/>
    </source>
</evidence>
<dbReference type="Proteomes" id="UP000279194">
    <property type="component" value="Unassembled WGS sequence"/>
</dbReference>
<sequence>MASRKRKKLQQQKRLGSQMSSRINLIFAIIVALFVVLLLRLAQMQLLDKEFYTKKLTATTSYTVKNSSPRGKIYDAQGTLLVDNDIKEVVSFTRSNFATAEEMKKIAWDLSALVSYTETNVTTREKKDYYLADSSNYQAVVASLDDSKKYDKFGNQLAESDIYANAIEAVTEEQINFSDEELKVAYIFSQMNATPTFGTTSLKTVDLTAEQIALISANKDLPGISVRSDWERQNIAKSLSPIIGKVSSEKAGLPAEEANEYLAKGYSLNDRVGTSYLEKSYEDVLKGTSQVRQITVDKKGKVIANQITQEGSKGKNIKLTIDLNFQEGVENILNQYFMAEKAEGNVELSEGAYAVALNPNTGAVLAMAGLSHDTTTGEVVKNALGTMTLVFTPGSVVKGATIASGYENGVIGGNQVLYDQAIQFAGSSPIKSWFTLGSLPITATQALEYSSNTYMVQIAMKLMGQEYSPGMFLATNGLDTAMAKLRSTYADFGLGVATGLDVSGESTGYIPEKFDSASLLTESFGQFDNYTTMQLAQYAATVANGGNRIAPHLVQGVYDTDKSGNLGNMLEEKGANTLNTVKVSAEEMGIIQQGFYDVVNSPSGYATGKAIGVGAAVPISAKTGTAESYVTNNSGESIYTTNMNVIAYAPSEKPQIAVAVVLPHETNFSSKASHLMTRDIINLYNSLHPMN</sequence>
<dbReference type="InterPro" id="IPR050515">
    <property type="entry name" value="Beta-lactam/transpept"/>
</dbReference>
<dbReference type="Gene3D" id="3.90.1310.10">
    <property type="entry name" value="Penicillin-binding protein 2a (Domain 2)"/>
    <property type="match status" value="1"/>
</dbReference>
<evidence type="ECO:0000256" key="4">
    <source>
        <dbReference type="ARBA" id="ARBA00022692"/>
    </source>
</evidence>
<keyword evidence="14" id="KW-1185">Reference proteome</keyword>
<gene>
    <name evidence="13" type="ORF">EAF07_01295</name>
</gene>
<accession>A0A3L9DVT7</accession>
<keyword evidence="3" id="KW-1003">Cell membrane</keyword>
<evidence type="ECO:0000313" key="14">
    <source>
        <dbReference type="Proteomes" id="UP000279194"/>
    </source>
</evidence>
<dbReference type="EMBL" id="RCVM01000001">
    <property type="protein sequence ID" value="RLY05361.1"/>
    <property type="molecule type" value="Genomic_DNA"/>
</dbReference>
<keyword evidence="9" id="KW-0961">Cell wall biogenesis/degradation</keyword>
<dbReference type="Gene3D" id="3.40.710.10">
    <property type="entry name" value="DD-peptidase/beta-lactamase superfamily"/>
    <property type="match status" value="1"/>
</dbReference>
<dbReference type="InterPro" id="IPR001460">
    <property type="entry name" value="PCN-bd_Tpept"/>
</dbReference>
<dbReference type="InterPro" id="IPR012338">
    <property type="entry name" value="Beta-lactam/transpept-like"/>
</dbReference>
<keyword evidence="8 10" id="KW-0472">Membrane</keyword>